<organism evidence="1 2">
    <name type="scientific">Coemansia biformis</name>
    <dbReference type="NCBI Taxonomy" id="1286918"/>
    <lineage>
        <taxon>Eukaryota</taxon>
        <taxon>Fungi</taxon>
        <taxon>Fungi incertae sedis</taxon>
        <taxon>Zoopagomycota</taxon>
        <taxon>Kickxellomycotina</taxon>
        <taxon>Kickxellomycetes</taxon>
        <taxon>Kickxellales</taxon>
        <taxon>Kickxellaceae</taxon>
        <taxon>Coemansia</taxon>
    </lineage>
</organism>
<dbReference type="EMBL" id="JANBOI010000966">
    <property type="protein sequence ID" value="KAJ1727840.1"/>
    <property type="molecule type" value="Genomic_DNA"/>
</dbReference>
<accession>A0A9W7YAT5</accession>
<evidence type="ECO:0000313" key="2">
    <source>
        <dbReference type="Proteomes" id="UP001143981"/>
    </source>
</evidence>
<gene>
    <name evidence="1" type="ORF">LPJ61_004363</name>
</gene>
<comment type="caution">
    <text evidence="1">The sequence shown here is derived from an EMBL/GenBank/DDBJ whole genome shotgun (WGS) entry which is preliminary data.</text>
</comment>
<evidence type="ECO:0000313" key="1">
    <source>
        <dbReference type="EMBL" id="KAJ1727840.1"/>
    </source>
</evidence>
<keyword evidence="2" id="KW-1185">Reference proteome</keyword>
<dbReference type="AlphaFoldDB" id="A0A9W7YAT5"/>
<protein>
    <submittedName>
        <fullName evidence="1">Uncharacterized protein</fullName>
    </submittedName>
</protein>
<proteinExistence type="predicted"/>
<reference evidence="1" key="1">
    <citation type="submission" date="2022-07" db="EMBL/GenBank/DDBJ databases">
        <title>Phylogenomic reconstructions and comparative analyses of Kickxellomycotina fungi.</title>
        <authorList>
            <person name="Reynolds N.K."/>
            <person name="Stajich J.E."/>
            <person name="Barry K."/>
            <person name="Grigoriev I.V."/>
            <person name="Crous P."/>
            <person name="Smith M.E."/>
        </authorList>
    </citation>
    <scope>NUCLEOTIDE SEQUENCE</scope>
    <source>
        <strain evidence="1">BCRC 34381</strain>
    </source>
</reference>
<sequence length="131" mass="14401">MRVDAKVLPRDASLPILISHNTLNNRASISTLLVSAIRHNEEADDPMLLDLMDKLDEDDSAHCVTILAELTQALQANEQLNLSVPCPLSEVQVMIPMSGRPVKPHCQPSFSLEQVAIINVHICELIVLGFV</sequence>
<dbReference type="Proteomes" id="UP001143981">
    <property type="component" value="Unassembled WGS sequence"/>
</dbReference>
<name>A0A9W7YAT5_9FUNG</name>